<evidence type="ECO:0000313" key="1">
    <source>
        <dbReference type="EMBL" id="KAJ1361329.1"/>
    </source>
</evidence>
<dbReference type="EMBL" id="JAHQIW010004168">
    <property type="protein sequence ID" value="KAJ1361329.1"/>
    <property type="molecule type" value="Genomic_DNA"/>
</dbReference>
<reference evidence="1" key="1">
    <citation type="submission" date="2021-06" db="EMBL/GenBank/DDBJ databases">
        <title>Parelaphostrongylus tenuis whole genome reference sequence.</title>
        <authorList>
            <person name="Garwood T.J."/>
            <person name="Larsen P.A."/>
            <person name="Fountain-Jones N.M."/>
            <person name="Garbe J.R."/>
            <person name="Macchietto M.G."/>
            <person name="Kania S.A."/>
            <person name="Gerhold R.W."/>
            <person name="Richards J.E."/>
            <person name="Wolf T.M."/>
        </authorList>
    </citation>
    <scope>NUCLEOTIDE SEQUENCE</scope>
    <source>
        <strain evidence="1">MNPRO001-30</strain>
        <tissue evidence="1">Meninges</tissue>
    </source>
</reference>
<gene>
    <name evidence="1" type="ORF">KIN20_020546</name>
</gene>
<sequence>MRISLNLQEQTTFVYPSAPTVLVTRQSRSIQEQSLRFGDAQIRLIYCSKD</sequence>
<organism evidence="1 2">
    <name type="scientific">Parelaphostrongylus tenuis</name>
    <name type="common">Meningeal worm</name>
    <dbReference type="NCBI Taxonomy" id="148309"/>
    <lineage>
        <taxon>Eukaryota</taxon>
        <taxon>Metazoa</taxon>
        <taxon>Ecdysozoa</taxon>
        <taxon>Nematoda</taxon>
        <taxon>Chromadorea</taxon>
        <taxon>Rhabditida</taxon>
        <taxon>Rhabditina</taxon>
        <taxon>Rhabditomorpha</taxon>
        <taxon>Strongyloidea</taxon>
        <taxon>Metastrongylidae</taxon>
        <taxon>Parelaphostrongylus</taxon>
    </lineage>
</organism>
<evidence type="ECO:0000313" key="2">
    <source>
        <dbReference type="Proteomes" id="UP001196413"/>
    </source>
</evidence>
<keyword evidence="2" id="KW-1185">Reference proteome</keyword>
<proteinExistence type="predicted"/>
<protein>
    <submittedName>
        <fullName evidence="1">Uncharacterized protein</fullName>
    </submittedName>
</protein>
<name>A0AAD5QTU0_PARTN</name>
<accession>A0AAD5QTU0</accession>
<dbReference type="Proteomes" id="UP001196413">
    <property type="component" value="Unassembled WGS sequence"/>
</dbReference>
<comment type="caution">
    <text evidence="1">The sequence shown here is derived from an EMBL/GenBank/DDBJ whole genome shotgun (WGS) entry which is preliminary data.</text>
</comment>
<dbReference type="AlphaFoldDB" id="A0AAD5QTU0"/>